<dbReference type="AlphaFoldDB" id="A0A2P6N8V7"/>
<evidence type="ECO:0000313" key="2">
    <source>
        <dbReference type="EMBL" id="PRP80384.1"/>
    </source>
</evidence>
<dbReference type="PANTHER" id="PTHR43591:SF24">
    <property type="entry name" value="2-METHOXY-6-POLYPRENYL-1,4-BENZOQUINOL METHYLASE, MITOCHONDRIAL"/>
    <property type="match status" value="1"/>
</dbReference>
<gene>
    <name evidence="2" type="ORF">PROFUN_11982</name>
</gene>
<evidence type="ECO:0000259" key="1">
    <source>
        <dbReference type="Pfam" id="PF08241"/>
    </source>
</evidence>
<dbReference type="EMBL" id="MDYQ01000151">
    <property type="protein sequence ID" value="PRP80384.1"/>
    <property type="molecule type" value="Genomic_DNA"/>
</dbReference>
<dbReference type="GO" id="GO:0008757">
    <property type="term" value="F:S-adenosylmethionine-dependent methyltransferase activity"/>
    <property type="evidence" value="ECO:0007669"/>
    <property type="project" value="InterPro"/>
</dbReference>
<reference evidence="2 3" key="1">
    <citation type="journal article" date="2018" name="Genome Biol. Evol.">
        <title>Multiple Roots of Fruiting Body Formation in Amoebozoa.</title>
        <authorList>
            <person name="Hillmann F."/>
            <person name="Forbes G."/>
            <person name="Novohradska S."/>
            <person name="Ferling I."/>
            <person name="Riege K."/>
            <person name="Groth M."/>
            <person name="Westermann M."/>
            <person name="Marz M."/>
            <person name="Spaller T."/>
            <person name="Winckler T."/>
            <person name="Schaap P."/>
            <person name="Glockner G."/>
        </authorList>
    </citation>
    <scope>NUCLEOTIDE SEQUENCE [LARGE SCALE GENOMIC DNA]</scope>
    <source>
        <strain evidence="2 3">Jena</strain>
    </source>
</reference>
<protein>
    <recommendedName>
        <fullName evidence="1">Methyltransferase type 11 domain-containing protein</fullName>
    </recommendedName>
</protein>
<feature type="domain" description="Methyltransferase type 11" evidence="1">
    <location>
        <begin position="52"/>
        <end position="150"/>
    </location>
</feature>
<dbReference type="Proteomes" id="UP000241769">
    <property type="component" value="Unassembled WGS sequence"/>
</dbReference>
<accession>A0A2P6N8V7</accession>
<evidence type="ECO:0000313" key="3">
    <source>
        <dbReference type="Proteomes" id="UP000241769"/>
    </source>
</evidence>
<sequence length="277" mass="30822">MAQAETTDRTYIHGYKASHIQHHASRTAESHAAYLLPHLMNMAESHPQIDLLDVGAGPGTISASLAKYIPEGTVTATDISDEVLERALSHARECGQNNVKTKFADVYSLPFDDSSFDIVHASQVLIHLNEPHRAVKEMLRVCKTGGIIAIRDADLKAWSVHPELPGLRSFQQAIGQVTSCMNAGSKLVAWAMEAGVKREDITYSVGSFCYSTPEERKMWGGAMRERLRDGGMREKLLQDGKWKKEQIEDMERAWDQWIVTEDATFGSLNGEIVIKVK</sequence>
<dbReference type="STRING" id="1890364.A0A2P6N8V7"/>
<dbReference type="OrthoDB" id="18809at2759"/>
<dbReference type="Pfam" id="PF08241">
    <property type="entry name" value="Methyltransf_11"/>
    <property type="match status" value="1"/>
</dbReference>
<comment type="caution">
    <text evidence="2">The sequence shown here is derived from an EMBL/GenBank/DDBJ whole genome shotgun (WGS) entry which is preliminary data.</text>
</comment>
<proteinExistence type="predicted"/>
<keyword evidence="3" id="KW-1185">Reference proteome</keyword>
<dbReference type="InterPro" id="IPR029063">
    <property type="entry name" value="SAM-dependent_MTases_sf"/>
</dbReference>
<dbReference type="CDD" id="cd02440">
    <property type="entry name" value="AdoMet_MTases"/>
    <property type="match status" value="1"/>
</dbReference>
<dbReference type="PANTHER" id="PTHR43591">
    <property type="entry name" value="METHYLTRANSFERASE"/>
    <property type="match status" value="1"/>
</dbReference>
<dbReference type="InParanoid" id="A0A2P6N8V7"/>
<organism evidence="2 3">
    <name type="scientific">Planoprotostelium fungivorum</name>
    <dbReference type="NCBI Taxonomy" id="1890364"/>
    <lineage>
        <taxon>Eukaryota</taxon>
        <taxon>Amoebozoa</taxon>
        <taxon>Evosea</taxon>
        <taxon>Variosea</taxon>
        <taxon>Cavosteliida</taxon>
        <taxon>Cavosteliaceae</taxon>
        <taxon>Planoprotostelium</taxon>
    </lineage>
</organism>
<name>A0A2P6N8V7_9EUKA</name>
<dbReference type="SUPFAM" id="SSF53335">
    <property type="entry name" value="S-adenosyl-L-methionine-dependent methyltransferases"/>
    <property type="match status" value="1"/>
</dbReference>
<dbReference type="InterPro" id="IPR013216">
    <property type="entry name" value="Methyltransf_11"/>
</dbReference>
<dbReference type="Gene3D" id="3.40.50.150">
    <property type="entry name" value="Vaccinia Virus protein VP39"/>
    <property type="match status" value="1"/>
</dbReference>